<name>A0A4P2VLH4_FLUSA</name>
<dbReference type="InterPro" id="IPR001638">
    <property type="entry name" value="Solute-binding_3/MltF_N"/>
</dbReference>
<dbReference type="Proteomes" id="UP000291236">
    <property type="component" value="Chromosome"/>
</dbReference>
<dbReference type="Pfam" id="PF00497">
    <property type="entry name" value="SBP_bac_3"/>
    <property type="match status" value="1"/>
</dbReference>
<dbReference type="SUPFAM" id="SSF53850">
    <property type="entry name" value="Periplasmic binding protein-like II"/>
    <property type="match status" value="1"/>
</dbReference>
<reference evidence="2 3" key="1">
    <citation type="submission" date="2018-12" db="EMBL/GenBank/DDBJ databases">
        <title>Rubrispira sanarue gen. nov., sp., nov., a member of the order Silvanigrellales, isolated from a brackish lake in Hamamatsu Japan.</title>
        <authorList>
            <person name="Maejima Y."/>
            <person name="Iino T."/>
            <person name="Muraguchi Y."/>
            <person name="Fukuda K."/>
            <person name="Nojiri H."/>
            <person name="Ohkuma M."/>
            <person name="Moriuchi R."/>
            <person name="Dohra H."/>
            <person name="Kimbara K."/>
            <person name="Shintani M."/>
        </authorList>
    </citation>
    <scope>NUCLEOTIDE SEQUENCE [LARGE SCALE GENOMIC DNA]</scope>
    <source>
        <strain evidence="2 3">RF1110005</strain>
    </source>
</reference>
<evidence type="ECO:0000313" key="3">
    <source>
        <dbReference type="Proteomes" id="UP000291236"/>
    </source>
</evidence>
<dbReference type="EMBL" id="AP019368">
    <property type="protein sequence ID" value="BBH54176.1"/>
    <property type="molecule type" value="Genomic_DNA"/>
</dbReference>
<dbReference type="Gene3D" id="3.40.190.10">
    <property type="entry name" value="Periplasmic binding protein-like II"/>
    <property type="match status" value="2"/>
</dbReference>
<accession>A0A4P2VLH4</accession>
<sequence length="258" mass="30229">MKSIIIFILIIFSLTKVSAKEKYLILADDGYPPYSFSKKNSIADGLYHKILSEIFPKMKSFKIIIEAIPWKRGLAEVKEENAFAIYPAYFRPSDPERNWMDYSDNIYKEKVVLYCNKKILGKGKWPEDFRGLIIGKNRGNYGKSFDDILEKNGIKLVEDRNTEKNFVNILTKKIDCIVNEETAIEIFLQRYKDNPEVKEISKKVVISSETTHLGFLKKSSQKYQRGKEFIKEFNKELKKLKNSGLFEKIRSNYIENYK</sequence>
<dbReference type="AlphaFoldDB" id="A0A4P2VLH4"/>
<dbReference type="PANTHER" id="PTHR38834:SF3">
    <property type="entry name" value="SOLUTE-BINDING PROTEIN FAMILY 3_N-TERMINAL DOMAIN-CONTAINING PROTEIN"/>
    <property type="match status" value="1"/>
</dbReference>
<dbReference type="PANTHER" id="PTHR38834">
    <property type="entry name" value="PERIPLASMIC SUBSTRATE BINDING PROTEIN FAMILY 3"/>
    <property type="match status" value="1"/>
</dbReference>
<evidence type="ECO:0000313" key="2">
    <source>
        <dbReference type="EMBL" id="BBH54176.1"/>
    </source>
</evidence>
<evidence type="ECO:0000259" key="1">
    <source>
        <dbReference type="Pfam" id="PF00497"/>
    </source>
</evidence>
<protein>
    <recommendedName>
        <fullName evidence="1">Solute-binding protein family 3/N-terminal domain-containing protein</fullName>
    </recommendedName>
</protein>
<gene>
    <name evidence="2" type="ORF">JCM31447_26340</name>
</gene>
<dbReference type="RefSeq" id="WP_172603948.1">
    <property type="nucleotide sequence ID" value="NZ_AP019368.1"/>
</dbReference>
<feature type="domain" description="Solute-binding protein family 3/N-terminal" evidence="1">
    <location>
        <begin position="26"/>
        <end position="255"/>
    </location>
</feature>
<organism evidence="2 3">
    <name type="scientific">Fluviispira sanaruensis</name>
    <dbReference type="NCBI Taxonomy" id="2493639"/>
    <lineage>
        <taxon>Bacteria</taxon>
        <taxon>Pseudomonadati</taxon>
        <taxon>Bdellovibrionota</taxon>
        <taxon>Oligoflexia</taxon>
        <taxon>Silvanigrellales</taxon>
        <taxon>Silvanigrellaceae</taxon>
        <taxon>Fluviispira</taxon>
    </lineage>
</organism>
<dbReference type="KEGG" id="sbf:JCM31447_26340"/>
<proteinExistence type="predicted"/>
<keyword evidence="3" id="KW-1185">Reference proteome</keyword>